<dbReference type="Pfam" id="PF14683">
    <property type="entry name" value="CBM-like"/>
    <property type="match status" value="1"/>
</dbReference>
<reference evidence="14 15" key="1">
    <citation type="submission" date="2019-12" db="EMBL/GenBank/DDBJ databases">
        <authorList>
            <person name="Li C."/>
            <person name="Zhao J."/>
        </authorList>
    </citation>
    <scope>NUCLEOTIDE SEQUENCE [LARGE SCALE GENOMIC DNA]</scope>
    <source>
        <strain evidence="14 15">NEAU-DD11</strain>
    </source>
</reference>
<dbReference type="Proteomes" id="UP000443353">
    <property type="component" value="Unassembled WGS sequence"/>
</dbReference>
<comment type="catalytic activity">
    <reaction evidence="1">
        <text>Endotype eliminative cleavage of L-alpha-rhamnopyranosyl-(1-&gt;4)-alpha-D-galactopyranosyluronic acid bonds of rhamnogalacturonan I domains in ramified hairy regions of pectin leaving L-rhamnopyranose at the reducing end and 4-deoxy-4,5-unsaturated D-galactopyranosyluronic acid at the non-reducing end.</text>
        <dbReference type="EC" id="4.2.2.23"/>
    </reaction>
</comment>
<comment type="subcellular location">
    <subcellularLocation>
        <location evidence="2">Secreted</location>
    </subcellularLocation>
</comment>
<dbReference type="Gene3D" id="2.60.40.1120">
    <property type="entry name" value="Carboxypeptidase-like, regulatory domain"/>
    <property type="match status" value="1"/>
</dbReference>
<evidence type="ECO:0000259" key="13">
    <source>
        <dbReference type="Pfam" id="PF14686"/>
    </source>
</evidence>
<dbReference type="InterPro" id="IPR029411">
    <property type="entry name" value="RG-lyase_III"/>
</dbReference>
<evidence type="ECO:0000256" key="3">
    <source>
        <dbReference type="ARBA" id="ARBA00010418"/>
    </source>
</evidence>
<organism evidence="14 15">
    <name type="scientific">Massilia cellulosiltytica</name>
    <dbReference type="NCBI Taxonomy" id="2683234"/>
    <lineage>
        <taxon>Bacteria</taxon>
        <taxon>Pseudomonadati</taxon>
        <taxon>Pseudomonadota</taxon>
        <taxon>Betaproteobacteria</taxon>
        <taxon>Burkholderiales</taxon>
        <taxon>Oxalobacteraceae</taxon>
        <taxon>Telluria group</taxon>
        <taxon>Massilia</taxon>
    </lineage>
</organism>
<dbReference type="Gene3D" id="2.60.120.260">
    <property type="entry name" value="Galactose-binding domain-like"/>
    <property type="match status" value="1"/>
</dbReference>
<dbReference type="InterPro" id="IPR029413">
    <property type="entry name" value="RG-lyase_II"/>
</dbReference>
<protein>
    <recommendedName>
        <fullName evidence="4">rhamnogalacturonan endolyase</fullName>
        <ecNumber evidence="4">4.2.2.23</ecNumber>
    </recommendedName>
</protein>
<comment type="similarity">
    <text evidence="3">Belongs to the polysaccharide lyase 4 family.</text>
</comment>
<dbReference type="SUPFAM" id="SSF49452">
    <property type="entry name" value="Starch-binding domain-like"/>
    <property type="match status" value="1"/>
</dbReference>
<dbReference type="EC" id="4.2.2.23" evidence="4"/>
<dbReference type="GO" id="GO:0005576">
    <property type="term" value="C:extracellular region"/>
    <property type="evidence" value="ECO:0007669"/>
    <property type="project" value="UniProtKB-SubCell"/>
</dbReference>
<comment type="caution">
    <text evidence="14">The sequence shown here is derived from an EMBL/GenBank/DDBJ whole genome shotgun (WGS) entry which is preliminary data.</text>
</comment>
<dbReference type="PROSITE" id="PS51257">
    <property type="entry name" value="PROKAR_LIPOPROTEIN"/>
    <property type="match status" value="1"/>
</dbReference>
<dbReference type="RefSeq" id="WP_082577665.1">
    <property type="nucleotide sequence ID" value="NZ_WSES01000007.1"/>
</dbReference>
<name>A0A7X3G2Y3_9BURK</name>
<gene>
    <name evidence="14" type="ORF">GPY61_22765</name>
</gene>
<dbReference type="InterPro" id="IPR016590">
    <property type="entry name" value="Rhamnogalacturonase_B"/>
</dbReference>
<dbReference type="GO" id="GO:0045490">
    <property type="term" value="P:pectin catabolic process"/>
    <property type="evidence" value="ECO:0007669"/>
    <property type="project" value="TreeGrafter"/>
</dbReference>
<dbReference type="PANTHER" id="PTHR36574:SF1">
    <property type="entry name" value="RHAMNOGALACTURONATE LYASE-RELATED"/>
    <property type="match status" value="1"/>
</dbReference>
<evidence type="ECO:0000256" key="6">
    <source>
        <dbReference type="ARBA" id="ARBA00022729"/>
    </source>
</evidence>
<dbReference type="GO" id="GO:0071555">
    <property type="term" value="P:cell wall organization"/>
    <property type="evidence" value="ECO:0007669"/>
    <property type="project" value="UniProtKB-KW"/>
</dbReference>
<dbReference type="CDD" id="cd10317">
    <property type="entry name" value="RGL4_C"/>
    <property type="match status" value="1"/>
</dbReference>
<dbReference type="PANTHER" id="PTHR36574">
    <property type="entry name" value="RHAMNOGALACTURONATE LYASE-RELATED"/>
    <property type="match status" value="1"/>
</dbReference>
<keyword evidence="8" id="KW-0456">Lyase</keyword>
<dbReference type="InterPro" id="IPR008979">
    <property type="entry name" value="Galactose-bd-like_sf"/>
</dbReference>
<dbReference type="Pfam" id="PF14686">
    <property type="entry name" value="fn3_3"/>
    <property type="match status" value="1"/>
</dbReference>
<evidence type="ECO:0000256" key="7">
    <source>
        <dbReference type="ARBA" id="ARBA00023157"/>
    </source>
</evidence>
<evidence type="ECO:0000256" key="8">
    <source>
        <dbReference type="ARBA" id="ARBA00023239"/>
    </source>
</evidence>
<dbReference type="InterPro" id="IPR014718">
    <property type="entry name" value="GH-type_carb-bd"/>
</dbReference>
<dbReference type="EMBL" id="WSES01000007">
    <property type="protein sequence ID" value="MVW62756.1"/>
    <property type="molecule type" value="Genomic_DNA"/>
</dbReference>
<dbReference type="SUPFAM" id="SSF49785">
    <property type="entry name" value="Galactose-binding domain-like"/>
    <property type="match status" value="1"/>
</dbReference>
<keyword evidence="7" id="KW-1015">Disulfide bond</keyword>
<evidence type="ECO:0000256" key="9">
    <source>
        <dbReference type="ARBA" id="ARBA00023316"/>
    </source>
</evidence>
<evidence type="ECO:0000256" key="10">
    <source>
        <dbReference type="SAM" id="SignalP"/>
    </source>
</evidence>
<keyword evidence="6 10" id="KW-0732">Signal</keyword>
<dbReference type="AlphaFoldDB" id="A0A7X3G2Y3"/>
<dbReference type="InterPro" id="IPR015364">
    <property type="entry name" value="RhgB_N"/>
</dbReference>
<feature type="domain" description="Rhamnogalacturonase B N-terminal" evidence="11">
    <location>
        <begin position="45"/>
        <end position="306"/>
    </location>
</feature>
<evidence type="ECO:0000256" key="4">
    <source>
        <dbReference type="ARBA" id="ARBA00012437"/>
    </source>
</evidence>
<dbReference type="CDD" id="cd10316">
    <property type="entry name" value="RGL4_M"/>
    <property type="match status" value="1"/>
</dbReference>
<dbReference type="GO" id="GO:0102210">
    <property type="term" value="F:rhamnogalacturonan endolyase activity"/>
    <property type="evidence" value="ECO:0007669"/>
    <property type="project" value="UniProtKB-EC"/>
</dbReference>
<keyword evidence="5" id="KW-0964">Secreted</keyword>
<proteinExistence type="inferred from homology"/>
<evidence type="ECO:0000256" key="2">
    <source>
        <dbReference type="ARBA" id="ARBA00004613"/>
    </source>
</evidence>
<keyword evidence="15" id="KW-1185">Reference proteome</keyword>
<accession>A0A7X3G2Y3</accession>
<dbReference type="Pfam" id="PF09284">
    <property type="entry name" value="RhgB_N"/>
    <property type="match status" value="1"/>
</dbReference>
<feature type="domain" description="Rhamnogalacturonan lyase" evidence="13">
    <location>
        <begin position="312"/>
        <end position="387"/>
    </location>
</feature>
<sequence length="572" mass="60533">MHMYMRRTAFASTLCLLAAGCGDAGNTATAGATRTLATVATASAFGLTQDASFYTIDTGAGLVFKVRRLDNGVSTQSAGDLASLVYNGVEYQDQGRGTQVNSGFDYLYKGISAVDVNAETIGSDVVKVTVRAGGLTHYYIARRGEAKIYMGTYFTSEPDTLNLARFIVRVPIARLPNGPAPSDLRGTSGAIEASDVFGMPNGETRSKHYSNMRLKDWQFIGATGTDVGLWIVRDDNEGNSGGPFYRSLLNQATATNQEITYIINYGEGQTEPLRTKILNTYTMVFNDGSAPAPVDTSWLGALGLTGWVGPEARGAVSGAAITGRDPRFAYTVGFANATAQYWTAADATDGHFASTGMIPGTYTMKVYKNELAVDTRTVTVGAGATTDAGTVAVTGDPGSAAALWRIGEWDGTPAEFINGGKVATMHPSDVRMASWTPGDYVVGTSTPATGFPAYQWKDVNGTLTVRFNLRASQIVPLRLRVGITDAFAGGRPKAQVNGWVSANPPASTQPSSRTLTVGTYRGNNTMYTFDIPATELVVGQNVLTLTAISGSSGIRFLSPGYSYDALDLIPTP</sequence>
<evidence type="ECO:0000259" key="12">
    <source>
        <dbReference type="Pfam" id="PF14683"/>
    </source>
</evidence>
<feature type="chain" id="PRO_5030709721" description="rhamnogalacturonan endolyase" evidence="10">
    <location>
        <begin position="25"/>
        <end position="572"/>
    </location>
</feature>
<dbReference type="InterPro" id="IPR011013">
    <property type="entry name" value="Gal_mutarotase_sf_dom"/>
</dbReference>
<evidence type="ECO:0000313" key="15">
    <source>
        <dbReference type="Proteomes" id="UP000443353"/>
    </source>
</evidence>
<keyword evidence="9" id="KW-0961">Cell wall biogenesis/degradation</keyword>
<feature type="signal peptide" evidence="10">
    <location>
        <begin position="1"/>
        <end position="24"/>
    </location>
</feature>
<evidence type="ECO:0000256" key="5">
    <source>
        <dbReference type="ARBA" id="ARBA00022525"/>
    </source>
</evidence>
<dbReference type="Gene3D" id="2.70.98.10">
    <property type="match status" value="1"/>
</dbReference>
<dbReference type="SUPFAM" id="SSF74650">
    <property type="entry name" value="Galactose mutarotase-like"/>
    <property type="match status" value="1"/>
</dbReference>
<feature type="domain" description="Rhamnogalacturonan lyase" evidence="12">
    <location>
        <begin position="403"/>
        <end position="568"/>
    </location>
</feature>
<evidence type="ECO:0000256" key="1">
    <source>
        <dbReference type="ARBA" id="ARBA00001324"/>
    </source>
</evidence>
<evidence type="ECO:0000259" key="11">
    <source>
        <dbReference type="Pfam" id="PF09284"/>
    </source>
</evidence>
<dbReference type="InterPro" id="IPR013784">
    <property type="entry name" value="Carb-bd-like_fold"/>
</dbReference>
<evidence type="ECO:0000313" key="14">
    <source>
        <dbReference type="EMBL" id="MVW62756.1"/>
    </source>
</evidence>
<dbReference type="GO" id="GO:0030246">
    <property type="term" value="F:carbohydrate binding"/>
    <property type="evidence" value="ECO:0007669"/>
    <property type="project" value="InterPro"/>
</dbReference>